<reference evidence="3 4" key="1">
    <citation type="submission" date="2024-09" db="EMBL/GenBank/DDBJ databases">
        <authorList>
            <person name="Sun Q."/>
            <person name="Mori K."/>
        </authorList>
    </citation>
    <scope>NUCLEOTIDE SEQUENCE [LARGE SCALE GENOMIC DNA]</scope>
    <source>
        <strain evidence="3 4">KCTC 23315</strain>
    </source>
</reference>
<comment type="caution">
    <text evidence="3">The sequence shown here is derived from an EMBL/GenBank/DDBJ whole genome shotgun (WGS) entry which is preliminary data.</text>
</comment>
<dbReference type="PROSITE" id="PS50991">
    <property type="entry name" value="PYR_CT"/>
    <property type="match status" value="1"/>
</dbReference>
<keyword evidence="4" id="KW-1185">Reference proteome</keyword>
<dbReference type="Pfam" id="PF00682">
    <property type="entry name" value="HMGL-like"/>
    <property type="match status" value="1"/>
</dbReference>
<evidence type="ECO:0000259" key="2">
    <source>
        <dbReference type="PROSITE" id="PS50991"/>
    </source>
</evidence>
<dbReference type="RefSeq" id="WP_377240312.1">
    <property type="nucleotide sequence ID" value="NZ_JBHLXP010000001.1"/>
</dbReference>
<keyword evidence="1" id="KW-0464">Manganese</keyword>
<organism evidence="3 4">
    <name type="scientific">Rheinheimera tilapiae</name>
    <dbReference type="NCBI Taxonomy" id="875043"/>
    <lineage>
        <taxon>Bacteria</taxon>
        <taxon>Pseudomonadati</taxon>
        <taxon>Pseudomonadota</taxon>
        <taxon>Gammaproteobacteria</taxon>
        <taxon>Chromatiales</taxon>
        <taxon>Chromatiaceae</taxon>
        <taxon>Rheinheimera</taxon>
    </lineage>
</organism>
<evidence type="ECO:0000256" key="1">
    <source>
        <dbReference type="ARBA" id="ARBA00023211"/>
    </source>
</evidence>
<dbReference type="CDD" id="cd07944">
    <property type="entry name" value="DRE_TIM_HOA_like"/>
    <property type="match status" value="1"/>
</dbReference>
<feature type="domain" description="Pyruvate carboxyltransferase" evidence="2">
    <location>
        <begin position="1"/>
        <end position="257"/>
    </location>
</feature>
<accession>A0ABV6B8P2</accession>
<protein>
    <submittedName>
        <fullName evidence="3">Aldolase catalytic domain-containing protein</fullName>
    </submittedName>
</protein>
<dbReference type="PANTHER" id="PTHR10277:SF9">
    <property type="entry name" value="2-ISOPROPYLMALATE SYNTHASE 1, CHLOROPLASTIC-RELATED"/>
    <property type="match status" value="1"/>
</dbReference>
<dbReference type="EMBL" id="JBHLXP010000001">
    <property type="protein sequence ID" value="MFC0047235.1"/>
    <property type="molecule type" value="Genomic_DNA"/>
</dbReference>
<evidence type="ECO:0000313" key="4">
    <source>
        <dbReference type="Proteomes" id="UP001589813"/>
    </source>
</evidence>
<dbReference type="Gene3D" id="3.20.20.70">
    <property type="entry name" value="Aldolase class I"/>
    <property type="match status" value="1"/>
</dbReference>
<dbReference type="PANTHER" id="PTHR10277">
    <property type="entry name" value="HOMOCITRATE SYNTHASE-RELATED"/>
    <property type="match status" value="1"/>
</dbReference>
<dbReference type="InterPro" id="IPR000891">
    <property type="entry name" value="PYR_CT"/>
</dbReference>
<name>A0ABV6B8P2_9GAMM</name>
<dbReference type="InterPro" id="IPR050073">
    <property type="entry name" value="2-IPM_HCS-like"/>
</dbReference>
<proteinExistence type="predicted"/>
<dbReference type="InterPro" id="IPR013785">
    <property type="entry name" value="Aldolase_TIM"/>
</dbReference>
<dbReference type="SUPFAM" id="SSF51569">
    <property type="entry name" value="Aldolase"/>
    <property type="match status" value="1"/>
</dbReference>
<gene>
    <name evidence="3" type="ORF">ACFFJP_02890</name>
</gene>
<dbReference type="Proteomes" id="UP001589813">
    <property type="component" value="Unassembled WGS sequence"/>
</dbReference>
<sequence>MVVLDCTLRDGGYYNDWNFPLEVTNQYLNAMNTAGIDIVELGLRSLINTDFKGANAYTTDSYLRTLTIPVGLKVAVMVNAAELVGEIPQDEVLKKLFPRDSQESLVDVVRIACHTHEFSKALPACNWLKKRGFIVGFNLMQIAGRTQAEIECLSHEASHYSIDALYFADSMGSMNPAQTTQIIGWLRKHWQGAIGVHTHDNMGLALSNTLQAINDGATWLDATVTGMGRGPGNARTEELVIEIAEKRCQSINLVPLMNIIRSYFQPLKNQCGWGTNPYYYLSGKYGIHPTYIQEMLSDSRFSEEDILAAISHLKSEGGAKFSFNALDAARHLYQEEPRGNWAPAALMAGREVLVLGAGSGVSAHKSAIERFIGLYKPIVIALNTQSAVMQGLIDFRVACHPVRLLADCVAHTALPQPLITPVSALPADVLAALGDKALLDFGLMVKTATFRFSETNAVLPNSLVISYALALATSGKATRILLAGFDGYGADDPRTKEMQTVFELYKDASMLDVISITPTSYNVPTISVYAMQEVE</sequence>
<evidence type="ECO:0000313" key="3">
    <source>
        <dbReference type="EMBL" id="MFC0047235.1"/>
    </source>
</evidence>